<dbReference type="Gene3D" id="3.30.1180.20">
    <property type="entry name" value="Dihydroxyacetone kinase, domain 2"/>
    <property type="match status" value="1"/>
</dbReference>
<evidence type="ECO:0000256" key="1">
    <source>
        <dbReference type="ARBA" id="ARBA00003264"/>
    </source>
</evidence>
<evidence type="ECO:0000256" key="10">
    <source>
        <dbReference type="ARBA" id="ARBA00048898"/>
    </source>
</evidence>
<evidence type="ECO:0000259" key="13">
    <source>
        <dbReference type="PROSITE" id="PS51480"/>
    </source>
</evidence>
<dbReference type="InterPro" id="IPR004006">
    <property type="entry name" value="DhaK_dom"/>
</dbReference>
<dbReference type="Pfam" id="PF02734">
    <property type="entry name" value="Dak2"/>
    <property type="match status" value="1"/>
</dbReference>
<dbReference type="Gene3D" id="3.40.50.10440">
    <property type="entry name" value="Dihydroxyacetone kinase, domain 1"/>
    <property type="match status" value="1"/>
</dbReference>
<evidence type="ECO:0000256" key="6">
    <source>
        <dbReference type="ARBA" id="ARBA00022777"/>
    </source>
</evidence>
<keyword evidence="7" id="KW-0319">Glycerol metabolism</keyword>
<dbReference type="GO" id="GO:0005524">
    <property type="term" value="F:ATP binding"/>
    <property type="evidence" value="ECO:0007669"/>
    <property type="project" value="UniProtKB-KW"/>
</dbReference>
<dbReference type="InterPro" id="IPR050861">
    <property type="entry name" value="Dihydroxyacetone_Kinase"/>
</dbReference>
<dbReference type="GO" id="GO:0061610">
    <property type="term" value="P:glycerol to glycerone phosphate metabolic process"/>
    <property type="evidence" value="ECO:0007669"/>
    <property type="project" value="EnsemblFungi"/>
</dbReference>
<keyword evidence="16" id="KW-1185">Reference proteome</keyword>
<keyword evidence="5" id="KW-0547">Nucleotide-binding</keyword>
<dbReference type="SUPFAM" id="SSF101473">
    <property type="entry name" value="DhaL-like"/>
    <property type="match status" value="1"/>
</dbReference>
<dbReference type="FunFam" id="1.25.40.340:FF:000001">
    <property type="entry name" value="Dihydroxyacetone kinase 1"/>
    <property type="match status" value="1"/>
</dbReference>
<evidence type="ECO:0000256" key="2">
    <source>
        <dbReference type="ARBA" id="ARBA00004778"/>
    </source>
</evidence>
<dbReference type="AlphaFoldDB" id="A0A1E4TAR1"/>
<evidence type="ECO:0000313" key="16">
    <source>
        <dbReference type="Proteomes" id="UP000095023"/>
    </source>
</evidence>
<evidence type="ECO:0000256" key="11">
    <source>
        <dbReference type="PIRSR" id="PIRSR612734-1"/>
    </source>
</evidence>
<evidence type="ECO:0000256" key="12">
    <source>
        <dbReference type="PIRSR" id="PIRSR612734-2"/>
    </source>
</evidence>
<dbReference type="PROSITE" id="PS51480">
    <property type="entry name" value="DHAL"/>
    <property type="match status" value="1"/>
</dbReference>
<keyword evidence="6" id="KW-0418">Kinase</keyword>
<sequence length="593" mass="61426">MSSGKHFDTTGQDLIGAALKSVLRQNPDVSLLEADRVLFRRPDPSTPKVTLLSGGGSGHEPIHGGFVGYAGLDAAVAGALFASPSSNQVTAGLKAIASPKGTLIIVKNYTGDIIHFGLAAERAKARGQNIRMVIVTDDTAVGRKQGGLVGRRGLAGTVLVHKCAGALAAAGADLDAVANLAQAVIDNTATIGASLDHCTIPGRAHNETELLKADQMEIGMGIHNEPGIKHLSPIPTVPDLVSQLLPYILDTSDEDRAFVKFDSSDEIVLLVNNLGGLSALEFGGIVEATVQLLKSKYSIAPVRVYAGPFITALNGEGFSITLLNATKASEAASTSVLDLLDAPCGFVGWNNFVSPESWKTNKFDVIKDSLVQEESGTSSNTASVPVDSKVVEKALSGVVDNLISAEPKITRYDTIAGDGDCGETLKDGALAISKALKDKSIDTSNLFNTVYSLTHIVEESMGGTSGGLYAIFLSALAGEVAKIKGDVSSKEVGKASKAALDALFKYTKARPGHRTLIDALVPFVDALANGDGIKAAASAAEQGAESTKQLEAKFGRASYVSREELASFDNEGGIPDPGAVGVAELAKGIASAF</sequence>
<gene>
    <name evidence="15" type="ORF">CANCADRAFT_129586</name>
</gene>
<dbReference type="FunFam" id="3.30.1180.20:FF:000001">
    <property type="entry name" value="Dihydroxyacetone kinase 1"/>
    <property type="match status" value="1"/>
</dbReference>
<evidence type="ECO:0008006" key="17">
    <source>
        <dbReference type="Google" id="ProtNLM"/>
    </source>
</evidence>
<keyword evidence="8" id="KW-0067">ATP-binding</keyword>
<dbReference type="SMART" id="SM01120">
    <property type="entry name" value="Dak2"/>
    <property type="match status" value="1"/>
</dbReference>
<comment type="similarity">
    <text evidence="3">Belongs to the dihydroxyacetone kinase (DAK) family.</text>
</comment>
<accession>A0A1E4TAR1</accession>
<evidence type="ECO:0000256" key="4">
    <source>
        <dbReference type="ARBA" id="ARBA00022679"/>
    </source>
</evidence>
<evidence type="ECO:0000256" key="8">
    <source>
        <dbReference type="ARBA" id="ARBA00022840"/>
    </source>
</evidence>
<dbReference type="GO" id="GO:0019588">
    <property type="term" value="P:anaerobic glycerol catabolic process"/>
    <property type="evidence" value="ECO:0007669"/>
    <property type="project" value="UniProtKB-UniPathway"/>
</dbReference>
<keyword evidence="4" id="KW-0808">Transferase</keyword>
<feature type="binding site" evidence="12">
    <location>
        <begin position="56"/>
        <end position="59"/>
    </location>
    <ligand>
        <name>substrate</name>
    </ligand>
</feature>
<dbReference type="GO" id="GO:0004371">
    <property type="term" value="F:glycerone kinase activity"/>
    <property type="evidence" value="ECO:0007669"/>
    <property type="project" value="UniProtKB-EC"/>
</dbReference>
<comment type="function">
    <text evidence="1">Catalyzes both the phosphorylation of dihydroxyacetone and of glyceraldehyde.</text>
</comment>
<organism evidence="15 16">
    <name type="scientific">Tortispora caseinolytica NRRL Y-17796</name>
    <dbReference type="NCBI Taxonomy" id="767744"/>
    <lineage>
        <taxon>Eukaryota</taxon>
        <taxon>Fungi</taxon>
        <taxon>Dikarya</taxon>
        <taxon>Ascomycota</taxon>
        <taxon>Saccharomycotina</taxon>
        <taxon>Trigonopsidomycetes</taxon>
        <taxon>Trigonopsidales</taxon>
        <taxon>Trigonopsidaceae</taxon>
        <taxon>Tortispora</taxon>
    </lineage>
</organism>
<dbReference type="Gene3D" id="1.25.40.340">
    <property type="match status" value="1"/>
</dbReference>
<comment type="catalytic activity">
    <reaction evidence="9">
        <text>D-glyceraldehyde + ATP = D-glyceraldehyde 3-phosphate + ADP + H(+)</text>
        <dbReference type="Rhea" id="RHEA:13941"/>
        <dbReference type="ChEBI" id="CHEBI:15378"/>
        <dbReference type="ChEBI" id="CHEBI:17378"/>
        <dbReference type="ChEBI" id="CHEBI:30616"/>
        <dbReference type="ChEBI" id="CHEBI:59776"/>
        <dbReference type="ChEBI" id="CHEBI:456216"/>
        <dbReference type="EC" id="2.7.1.28"/>
    </reaction>
</comment>
<comment type="pathway">
    <text evidence="2">Polyol metabolism; glycerol fermentation; glycerone phosphate from glycerol (oxidative route): step 2/2.</text>
</comment>
<feature type="domain" description="DhaK" evidence="14">
    <location>
        <begin position="10"/>
        <end position="349"/>
    </location>
</feature>
<dbReference type="InterPro" id="IPR012734">
    <property type="entry name" value="DhaK_ATP"/>
</dbReference>
<proteinExistence type="inferred from homology"/>
<evidence type="ECO:0000313" key="15">
    <source>
        <dbReference type="EMBL" id="ODV88846.1"/>
    </source>
</evidence>
<evidence type="ECO:0000256" key="5">
    <source>
        <dbReference type="ARBA" id="ARBA00022741"/>
    </source>
</evidence>
<evidence type="ECO:0000256" key="9">
    <source>
        <dbReference type="ARBA" id="ARBA00047974"/>
    </source>
</evidence>
<dbReference type="PROSITE" id="PS51481">
    <property type="entry name" value="DHAK"/>
    <property type="match status" value="1"/>
</dbReference>
<evidence type="ECO:0000256" key="7">
    <source>
        <dbReference type="ARBA" id="ARBA00022798"/>
    </source>
</evidence>
<dbReference type="NCBIfam" id="TIGR02361">
    <property type="entry name" value="dak_ATP"/>
    <property type="match status" value="1"/>
</dbReference>
<dbReference type="FunFam" id="3.40.50.10440:FF:000001">
    <property type="entry name" value="Dihydroxyacetone kinase, DhaK subunit"/>
    <property type="match status" value="1"/>
</dbReference>
<feature type="binding site" evidence="12">
    <location>
        <position position="107"/>
    </location>
    <ligand>
        <name>substrate</name>
    </ligand>
</feature>
<protein>
    <recommendedName>
        <fullName evidence="17">Dihydroxyacetone kinase</fullName>
    </recommendedName>
</protein>
<dbReference type="GO" id="GO:0005829">
    <property type="term" value="C:cytosol"/>
    <property type="evidence" value="ECO:0007669"/>
    <property type="project" value="TreeGrafter"/>
</dbReference>
<dbReference type="PANTHER" id="PTHR28629">
    <property type="entry name" value="TRIOKINASE/FMN CYCLASE"/>
    <property type="match status" value="1"/>
</dbReference>
<dbReference type="PANTHER" id="PTHR28629:SF14">
    <property type="entry name" value="DIHYDROXYACETONE KINASE 1"/>
    <property type="match status" value="1"/>
</dbReference>
<evidence type="ECO:0000259" key="14">
    <source>
        <dbReference type="PROSITE" id="PS51481"/>
    </source>
</evidence>
<reference evidence="16" key="1">
    <citation type="submission" date="2016-02" db="EMBL/GenBank/DDBJ databases">
        <title>Comparative genomics of biotechnologically important yeasts.</title>
        <authorList>
            <consortium name="DOE Joint Genome Institute"/>
            <person name="Riley R."/>
            <person name="Haridas S."/>
            <person name="Wolfe K.H."/>
            <person name="Lopes M.R."/>
            <person name="Hittinger C.T."/>
            <person name="Goker M."/>
            <person name="Salamov A."/>
            <person name="Wisecaver J."/>
            <person name="Long T.M."/>
            <person name="Aerts A.L."/>
            <person name="Barry K."/>
            <person name="Choi C."/>
            <person name="Clum A."/>
            <person name="Coughlan A.Y."/>
            <person name="Deshpande S."/>
            <person name="Douglass A.P."/>
            <person name="Hanson S.J."/>
            <person name="Klenk H.-P."/>
            <person name="Labutti K."/>
            <person name="Lapidus A."/>
            <person name="Lindquist E."/>
            <person name="Lipzen A."/>
            <person name="Meier-Kolthoff J.P."/>
            <person name="Ohm R.A."/>
            <person name="Otillar R.P."/>
            <person name="Pangilinan J."/>
            <person name="Peng Y."/>
            <person name="Rokas A."/>
            <person name="Rosa C.A."/>
            <person name="Scheuner C."/>
            <person name="Sibirny A.A."/>
            <person name="Slot J.C."/>
            <person name="Stielow J.B."/>
            <person name="Sun H."/>
            <person name="Kurtzman C.P."/>
            <person name="Blackwell M."/>
            <person name="Jeffries T.W."/>
            <person name="Grigoriev I.V."/>
        </authorList>
    </citation>
    <scope>NUCLEOTIDE SEQUENCE [LARGE SCALE GENOMIC DNA]</scope>
    <source>
        <strain evidence="16">NRRL Y-17796</strain>
    </source>
</reference>
<dbReference type="EMBL" id="KV453843">
    <property type="protein sequence ID" value="ODV88846.1"/>
    <property type="molecule type" value="Genomic_DNA"/>
</dbReference>
<dbReference type="OrthoDB" id="1724672at2759"/>
<dbReference type="SUPFAM" id="SSF82549">
    <property type="entry name" value="DAK1/DegV-like"/>
    <property type="match status" value="1"/>
</dbReference>
<comment type="catalytic activity">
    <reaction evidence="10">
        <text>dihydroxyacetone + ATP = dihydroxyacetone phosphate + ADP + H(+)</text>
        <dbReference type="Rhea" id="RHEA:15773"/>
        <dbReference type="ChEBI" id="CHEBI:15378"/>
        <dbReference type="ChEBI" id="CHEBI:16016"/>
        <dbReference type="ChEBI" id="CHEBI:30616"/>
        <dbReference type="ChEBI" id="CHEBI:57642"/>
        <dbReference type="ChEBI" id="CHEBI:456216"/>
        <dbReference type="EC" id="2.7.1.29"/>
    </reaction>
</comment>
<dbReference type="Pfam" id="PF02733">
    <property type="entry name" value="Dak1"/>
    <property type="match status" value="1"/>
</dbReference>
<dbReference type="InterPro" id="IPR004007">
    <property type="entry name" value="DhaL_dom"/>
</dbReference>
<dbReference type="GO" id="GO:0050354">
    <property type="term" value="F:triokinase activity"/>
    <property type="evidence" value="ECO:0007669"/>
    <property type="project" value="UniProtKB-EC"/>
</dbReference>
<dbReference type="Proteomes" id="UP000095023">
    <property type="component" value="Unassembled WGS sequence"/>
</dbReference>
<name>A0A1E4TAR1_9ASCO</name>
<feature type="binding site" evidence="12">
    <location>
        <position position="112"/>
    </location>
    <ligand>
        <name>substrate</name>
    </ligand>
</feature>
<dbReference type="InterPro" id="IPR036117">
    <property type="entry name" value="DhaL_dom_sf"/>
</dbReference>
<feature type="domain" description="DhaL" evidence="13">
    <location>
        <begin position="389"/>
        <end position="591"/>
    </location>
</feature>
<dbReference type="UniPathway" id="UPA00617">
    <property type="reaction ID" value="UER00669"/>
</dbReference>
<evidence type="ECO:0000256" key="3">
    <source>
        <dbReference type="ARBA" id="ARBA00008757"/>
    </source>
</evidence>
<feature type="active site" description="Tele-hemiaminal-histidine intermediate" evidence="11">
    <location>
        <position position="223"/>
    </location>
</feature>